<comment type="subunit">
    <text evidence="3 13">Monomer.</text>
</comment>
<comment type="similarity">
    <text evidence="2 13">Belongs to the class-I aminoacyl-tRNA synthetase family.</text>
</comment>
<evidence type="ECO:0000259" key="15">
    <source>
        <dbReference type="SMART" id="SM00840"/>
    </source>
</evidence>
<feature type="binding site" evidence="13">
    <location>
        <position position="269"/>
    </location>
    <ligand>
        <name>ATP</name>
        <dbReference type="ChEBI" id="CHEBI:30616"/>
    </ligand>
</feature>
<evidence type="ECO:0000256" key="3">
    <source>
        <dbReference type="ARBA" id="ARBA00011245"/>
    </source>
</evidence>
<feature type="coiled-coil region" evidence="14">
    <location>
        <begin position="414"/>
        <end position="441"/>
    </location>
</feature>
<sequence length="466" mass="53588">MTISIYNTVSREKEPFKPIEDGKVSMYVCGPTVYNYIHIGNARPAIVFDTVRRYFEYKGYTVDYVLNFTDVDDKIIKAANESGEDVFKVANRFIDAYLEDVEALGVKKATYNPRVTETMEDIIAFIDGLVQKGYAYEADGDVYFKPRAFEEYGKLSHQSIDELRSGARIQVGEKKEDPLDFALWKGAKEGEIAWDSPWGKGRPGWHIECSAMAKKYLGETIDVHAGGQDLTFPHHENEIAQSEALNEKTFANYWMHNGYINIDNEKMSKSLGNFVLTRELLAKHNPEVIRFFMLSVHYRHPINFSEELLASAQNSLERMKTAYFNLEHRKAASTDIDKQADSWLEKIESFKKRFDAEMDDDFNTANAISVLFDLTKEANVYLQSNQTSTHVIDAFQEAIKTLLQVLGISIEEEKDLLDEDIEALIQERNEARKERNFARADEIRDMLKEQNIILEDTPQGVRWKRG</sequence>
<name>A0A6N8FLC6_9BACI</name>
<evidence type="ECO:0000256" key="10">
    <source>
        <dbReference type="ARBA" id="ARBA00022917"/>
    </source>
</evidence>
<keyword evidence="9 13" id="KW-0067">ATP-binding</keyword>
<dbReference type="GO" id="GO:0005829">
    <property type="term" value="C:cytosol"/>
    <property type="evidence" value="ECO:0007669"/>
    <property type="project" value="TreeGrafter"/>
</dbReference>
<dbReference type="InterPro" id="IPR024909">
    <property type="entry name" value="Cys-tRNA/MSH_ligase"/>
</dbReference>
<dbReference type="Pfam" id="PF09190">
    <property type="entry name" value="DALR_2"/>
    <property type="match status" value="1"/>
</dbReference>
<keyword evidence="14" id="KW-0175">Coiled coil</keyword>
<feature type="modified residue" description="Phosphoserine" evidence="13">
    <location>
        <position position="270"/>
    </location>
</feature>
<evidence type="ECO:0000313" key="17">
    <source>
        <dbReference type="Proteomes" id="UP000469125"/>
    </source>
</evidence>
<reference evidence="16 17" key="1">
    <citation type="submission" date="2019-11" db="EMBL/GenBank/DDBJ databases">
        <authorList>
            <person name="Li X."/>
        </authorList>
    </citation>
    <scope>NUCLEOTIDE SEQUENCE [LARGE SCALE GENOMIC DNA]</scope>
    <source>
        <strain evidence="16 17">L9</strain>
    </source>
</reference>
<keyword evidence="6 13" id="KW-0479">Metal-binding</keyword>
<comment type="caution">
    <text evidence="16">The sequence shown here is derived from an EMBL/GenBank/DDBJ whole genome shotgun (WGS) entry which is preliminary data.</text>
</comment>
<keyword evidence="8 13" id="KW-0862">Zinc</keyword>
<evidence type="ECO:0000313" key="16">
    <source>
        <dbReference type="EMBL" id="MUK90450.1"/>
    </source>
</evidence>
<dbReference type="SMART" id="SM00840">
    <property type="entry name" value="DALR_2"/>
    <property type="match status" value="1"/>
</dbReference>
<protein>
    <recommendedName>
        <fullName evidence="13">Cysteine--tRNA ligase</fullName>
        <ecNumber evidence="13">6.1.1.16</ecNumber>
    </recommendedName>
    <alternativeName>
        <fullName evidence="13">Cysteinyl-tRNA synthetase</fullName>
        <shortName evidence="13">CysRS</shortName>
    </alternativeName>
</protein>
<keyword evidence="11 13" id="KW-0030">Aminoacyl-tRNA synthetase</keyword>
<dbReference type="InterPro" id="IPR015273">
    <property type="entry name" value="Cys-tRNA-synt_Ia_DALR"/>
</dbReference>
<evidence type="ECO:0000256" key="5">
    <source>
        <dbReference type="ARBA" id="ARBA00022598"/>
    </source>
</evidence>
<dbReference type="GO" id="GO:0004817">
    <property type="term" value="F:cysteine-tRNA ligase activity"/>
    <property type="evidence" value="ECO:0007669"/>
    <property type="project" value="UniProtKB-UniRule"/>
</dbReference>
<feature type="binding site" evidence="13">
    <location>
        <position position="234"/>
    </location>
    <ligand>
        <name>Zn(2+)</name>
        <dbReference type="ChEBI" id="CHEBI:29105"/>
    </ligand>
</feature>
<keyword evidence="5 13" id="KW-0436">Ligase</keyword>
<dbReference type="InterPro" id="IPR015803">
    <property type="entry name" value="Cys-tRNA-ligase"/>
</dbReference>
<evidence type="ECO:0000256" key="9">
    <source>
        <dbReference type="ARBA" id="ARBA00022840"/>
    </source>
</evidence>
<dbReference type="InterPro" id="IPR032678">
    <property type="entry name" value="tRNA-synt_1_cat_dom"/>
</dbReference>
<evidence type="ECO:0000256" key="14">
    <source>
        <dbReference type="SAM" id="Coils"/>
    </source>
</evidence>
<organism evidence="16 17">
    <name type="scientific">Ornithinibacillus caprae</name>
    <dbReference type="NCBI Taxonomy" id="2678566"/>
    <lineage>
        <taxon>Bacteria</taxon>
        <taxon>Bacillati</taxon>
        <taxon>Bacillota</taxon>
        <taxon>Bacilli</taxon>
        <taxon>Bacillales</taxon>
        <taxon>Bacillaceae</taxon>
        <taxon>Ornithinibacillus</taxon>
    </lineage>
</organism>
<dbReference type="PRINTS" id="PR00983">
    <property type="entry name" value="TRNASYNTHCYS"/>
</dbReference>
<dbReference type="GO" id="GO:0008270">
    <property type="term" value="F:zinc ion binding"/>
    <property type="evidence" value="ECO:0007669"/>
    <property type="project" value="UniProtKB-UniRule"/>
</dbReference>
<evidence type="ECO:0000256" key="4">
    <source>
        <dbReference type="ARBA" id="ARBA00022490"/>
    </source>
</evidence>
<evidence type="ECO:0000256" key="1">
    <source>
        <dbReference type="ARBA" id="ARBA00004496"/>
    </source>
</evidence>
<dbReference type="EC" id="6.1.1.16" evidence="13"/>
<feature type="binding site" evidence="13">
    <location>
        <position position="29"/>
    </location>
    <ligand>
        <name>Zn(2+)</name>
        <dbReference type="ChEBI" id="CHEBI:29105"/>
    </ligand>
</feature>
<dbReference type="HAMAP" id="MF_00041">
    <property type="entry name" value="Cys_tRNA_synth"/>
    <property type="match status" value="1"/>
</dbReference>
<dbReference type="Pfam" id="PF23493">
    <property type="entry name" value="CysS_C"/>
    <property type="match status" value="1"/>
</dbReference>
<feature type="coiled-coil region" evidence="14">
    <location>
        <begin position="302"/>
        <end position="329"/>
    </location>
</feature>
<evidence type="ECO:0000256" key="2">
    <source>
        <dbReference type="ARBA" id="ARBA00005594"/>
    </source>
</evidence>
<dbReference type="Pfam" id="PF01406">
    <property type="entry name" value="tRNA-synt_1e"/>
    <property type="match status" value="1"/>
</dbReference>
<dbReference type="GO" id="GO:0006423">
    <property type="term" value="P:cysteinyl-tRNA aminoacylation"/>
    <property type="evidence" value="ECO:0007669"/>
    <property type="project" value="UniProtKB-UniRule"/>
</dbReference>
<keyword evidence="10 13" id="KW-0648">Protein biosynthesis</keyword>
<feature type="short sequence motif" description="'KMSKS' region" evidence="13">
    <location>
        <begin position="266"/>
        <end position="270"/>
    </location>
</feature>
<dbReference type="AlphaFoldDB" id="A0A6N8FLC6"/>
<feature type="binding site" evidence="13">
    <location>
        <position position="238"/>
    </location>
    <ligand>
        <name>Zn(2+)</name>
        <dbReference type="ChEBI" id="CHEBI:29105"/>
    </ligand>
</feature>
<evidence type="ECO:0000256" key="6">
    <source>
        <dbReference type="ARBA" id="ARBA00022723"/>
    </source>
</evidence>
<gene>
    <name evidence="13" type="primary">cysS</name>
    <name evidence="16" type="ORF">GMD78_19005</name>
</gene>
<dbReference type="EMBL" id="WOCA01000022">
    <property type="protein sequence ID" value="MUK90450.1"/>
    <property type="molecule type" value="Genomic_DNA"/>
</dbReference>
<feature type="short sequence motif" description="'HIGH' region" evidence="13">
    <location>
        <begin position="31"/>
        <end position="41"/>
    </location>
</feature>
<feature type="domain" description="Cysteinyl-tRNA synthetase class Ia DALR" evidence="15">
    <location>
        <begin position="353"/>
        <end position="417"/>
    </location>
</feature>
<dbReference type="SUPFAM" id="SSF52374">
    <property type="entry name" value="Nucleotidylyl transferase"/>
    <property type="match status" value="1"/>
</dbReference>
<dbReference type="PANTHER" id="PTHR10890">
    <property type="entry name" value="CYSTEINYL-TRNA SYNTHETASE"/>
    <property type="match status" value="1"/>
</dbReference>
<dbReference type="RefSeq" id="WP_155671262.1">
    <property type="nucleotide sequence ID" value="NZ_WOCA01000022.1"/>
</dbReference>
<comment type="subcellular location">
    <subcellularLocation>
        <location evidence="1 13">Cytoplasm</location>
    </subcellularLocation>
</comment>
<evidence type="ECO:0000256" key="13">
    <source>
        <dbReference type="HAMAP-Rule" id="MF_00041"/>
    </source>
</evidence>
<evidence type="ECO:0000256" key="11">
    <source>
        <dbReference type="ARBA" id="ARBA00023146"/>
    </source>
</evidence>
<dbReference type="FunFam" id="3.40.50.620:FF:000009">
    <property type="entry name" value="Cysteine--tRNA ligase"/>
    <property type="match status" value="1"/>
</dbReference>
<dbReference type="Gene3D" id="3.40.50.620">
    <property type="entry name" value="HUPs"/>
    <property type="match status" value="1"/>
</dbReference>
<dbReference type="SUPFAM" id="SSF47323">
    <property type="entry name" value="Anticodon-binding domain of a subclass of class I aminoacyl-tRNA synthetases"/>
    <property type="match status" value="1"/>
</dbReference>
<comment type="cofactor">
    <cofactor evidence="13">
        <name>Zn(2+)</name>
        <dbReference type="ChEBI" id="CHEBI:29105"/>
    </cofactor>
    <text evidence="13">Binds 1 zinc ion per subunit.</text>
</comment>
<evidence type="ECO:0000256" key="7">
    <source>
        <dbReference type="ARBA" id="ARBA00022741"/>
    </source>
</evidence>
<dbReference type="PANTHER" id="PTHR10890:SF3">
    <property type="entry name" value="CYSTEINE--TRNA LIGASE, CYTOPLASMIC"/>
    <property type="match status" value="1"/>
</dbReference>
<evidence type="ECO:0000256" key="8">
    <source>
        <dbReference type="ARBA" id="ARBA00022833"/>
    </source>
</evidence>
<accession>A0A6N8FLC6</accession>
<feature type="binding site" evidence="13">
    <location>
        <position position="209"/>
    </location>
    <ligand>
        <name>Zn(2+)</name>
        <dbReference type="ChEBI" id="CHEBI:29105"/>
    </ligand>
</feature>
<dbReference type="InterPro" id="IPR056411">
    <property type="entry name" value="CysS_C"/>
</dbReference>
<dbReference type="Proteomes" id="UP000469125">
    <property type="component" value="Unassembled WGS sequence"/>
</dbReference>
<dbReference type="NCBIfam" id="TIGR00435">
    <property type="entry name" value="cysS"/>
    <property type="match status" value="1"/>
</dbReference>
<dbReference type="CDD" id="cd00672">
    <property type="entry name" value="CysRS_core"/>
    <property type="match status" value="1"/>
</dbReference>
<keyword evidence="17" id="KW-1185">Reference proteome</keyword>
<keyword evidence="7 13" id="KW-0547">Nucleotide-binding</keyword>
<comment type="catalytic activity">
    <reaction evidence="12 13">
        <text>tRNA(Cys) + L-cysteine + ATP = L-cysteinyl-tRNA(Cys) + AMP + diphosphate</text>
        <dbReference type="Rhea" id="RHEA:17773"/>
        <dbReference type="Rhea" id="RHEA-COMP:9661"/>
        <dbReference type="Rhea" id="RHEA-COMP:9679"/>
        <dbReference type="ChEBI" id="CHEBI:30616"/>
        <dbReference type="ChEBI" id="CHEBI:33019"/>
        <dbReference type="ChEBI" id="CHEBI:35235"/>
        <dbReference type="ChEBI" id="CHEBI:78442"/>
        <dbReference type="ChEBI" id="CHEBI:78517"/>
        <dbReference type="ChEBI" id="CHEBI:456215"/>
        <dbReference type="EC" id="6.1.1.16"/>
    </reaction>
</comment>
<proteinExistence type="inferred from homology"/>
<dbReference type="InterPro" id="IPR009080">
    <property type="entry name" value="tRNAsynth_Ia_anticodon-bd"/>
</dbReference>
<evidence type="ECO:0000256" key="12">
    <source>
        <dbReference type="ARBA" id="ARBA00047398"/>
    </source>
</evidence>
<keyword evidence="13" id="KW-0597">Phosphoprotein</keyword>
<dbReference type="InterPro" id="IPR014729">
    <property type="entry name" value="Rossmann-like_a/b/a_fold"/>
</dbReference>
<dbReference type="Gene3D" id="1.20.120.1910">
    <property type="entry name" value="Cysteine-tRNA ligase, C-terminal anti-codon recognition domain"/>
    <property type="match status" value="1"/>
</dbReference>
<dbReference type="GO" id="GO:0005524">
    <property type="term" value="F:ATP binding"/>
    <property type="evidence" value="ECO:0007669"/>
    <property type="project" value="UniProtKB-UniRule"/>
</dbReference>
<keyword evidence="4 13" id="KW-0963">Cytoplasm</keyword>